<evidence type="ECO:0000256" key="2">
    <source>
        <dbReference type="ARBA" id="ARBA00034301"/>
    </source>
</evidence>
<evidence type="ECO:0000256" key="1">
    <source>
        <dbReference type="ARBA" id="ARBA00034221"/>
    </source>
</evidence>
<keyword evidence="6" id="KW-1185">Reference proteome</keyword>
<evidence type="ECO:0000313" key="5">
    <source>
        <dbReference type="EMBL" id="MCY9529765.1"/>
    </source>
</evidence>
<dbReference type="EMBL" id="JAMDLY010000010">
    <property type="protein sequence ID" value="MCY9529765.1"/>
    <property type="molecule type" value="Genomic_DNA"/>
</dbReference>
<dbReference type="SMART" id="SM00849">
    <property type="entry name" value="Lactamase_B"/>
    <property type="match status" value="1"/>
</dbReference>
<protein>
    <submittedName>
        <fullName evidence="5">MBL fold metallo-hydrolase</fullName>
    </submittedName>
</protein>
<evidence type="ECO:0000259" key="4">
    <source>
        <dbReference type="SMART" id="SM00849"/>
    </source>
</evidence>
<comment type="catalytic activity">
    <reaction evidence="1">
        <text>3',5'-cyclic CMP + H2O = CMP + H(+)</text>
        <dbReference type="Rhea" id="RHEA:72675"/>
        <dbReference type="ChEBI" id="CHEBI:15377"/>
        <dbReference type="ChEBI" id="CHEBI:15378"/>
        <dbReference type="ChEBI" id="CHEBI:58003"/>
        <dbReference type="ChEBI" id="CHEBI:60377"/>
    </reaction>
    <physiologicalReaction direction="left-to-right" evidence="1">
        <dbReference type="Rhea" id="RHEA:72676"/>
    </physiologicalReaction>
</comment>
<organism evidence="5 6">
    <name type="scientific">Paenibacillus alvei</name>
    <name type="common">Bacillus alvei</name>
    <dbReference type="NCBI Taxonomy" id="44250"/>
    <lineage>
        <taxon>Bacteria</taxon>
        <taxon>Bacillati</taxon>
        <taxon>Bacillota</taxon>
        <taxon>Bacilli</taxon>
        <taxon>Bacillales</taxon>
        <taxon>Paenibacillaceae</taxon>
        <taxon>Paenibacillus</taxon>
    </lineage>
</organism>
<dbReference type="CDD" id="cd07713">
    <property type="entry name" value="DHPS-like_MBL-fold"/>
    <property type="match status" value="1"/>
</dbReference>
<dbReference type="RefSeq" id="WP_231515110.1">
    <property type="nucleotide sequence ID" value="NZ_JAMDLY010000010.1"/>
</dbReference>
<sequence>MIADREKEIRKKMSFLRRDYESGGTDLRPEEGDISMKLTVLVDNNTYIDRYFVGEPAVSYLIEDEDKRILFDVGYSDAFIRNSEKMRIDLRKLDYVALSHGHNDHTWGLDPLIRMFSEAKLEQLEFRLPAIIAHPDVFYSKLLNGEEIGSLLTAEKITRHFKLEYTKKPVWLTEKLVFLGEIERIMPFEADNAIGQIARDGEISEDYLLDDSALVYKAENGLVIIVACSHSGICNTIEYAKKVCGDDRILDIIGGFHLLNPGEYQMNKTVEYFQTVKPKHLHACHCTDLKSKIALSDVANVLEVGVGLTLEFR</sequence>
<evidence type="ECO:0000256" key="3">
    <source>
        <dbReference type="ARBA" id="ARBA00048505"/>
    </source>
</evidence>
<dbReference type="InterPro" id="IPR052926">
    <property type="entry name" value="Metallo-beta-lactamase_dom"/>
</dbReference>
<comment type="catalytic activity">
    <reaction evidence="3">
        <text>3',5'-cyclic UMP + H2O = UMP + H(+)</text>
        <dbReference type="Rhea" id="RHEA:70575"/>
        <dbReference type="ChEBI" id="CHEBI:15377"/>
        <dbReference type="ChEBI" id="CHEBI:15378"/>
        <dbReference type="ChEBI" id="CHEBI:57865"/>
        <dbReference type="ChEBI" id="CHEBI:184387"/>
    </reaction>
    <physiologicalReaction direction="left-to-right" evidence="3">
        <dbReference type="Rhea" id="RHEA:70576"/>
    </physiologicalReaction>
</comment>
<accession>A0ABT4E816</accession>
<dbReference type="SUPFAM" id="SSF56281">
    <property type="entry name" value="Metallo-hydrolase/oxidoreductase"/>
    <property type="match status" value="1"/>
</dbReference>
<feature type="domain" description="Metallo-beta-lactamase" evidence="4">
    <location>
        <begin position="56"/>
        <end position="230"/>
    </location>
</feature>
<evidence type="ECO:0000313" key="6">
    <source>
        <dbReference type="Proteomes" id="UP001527090"/>
    </source>
</evidence>
<gene>
    <name evidence="5" type="ORF">M5X04_10525</name>
</gene>
<dbReference type="PANTHER" id="PTHR13754:SF18">
    <property type="entry name" value="7,8-DIHYDROPTERIN-6-METHYL-4-(BETA-D-RIBOFURANOSYL)-AMINOBENZENE-5'-PHOSPHATE SYNTHASE"/>
    <property type="match status" value="1"/>
</dbReference>
<dbReference type="Proteomes" id="UP001527090">
    <property type="component" value="Unassembled WGS sequence"/>
</dbReference>
<comment type="function">
    <text evidence="2">Counteracts the endogenous Pycsar antiviral defense system. Phosphodiesterase that enables metal-dependent hydrolysis of host cyclic nucleotide Pycsar defense signals such as cCMP and cUMP.</text>
</comment>
<proteinExistence type="predicted"/>
<dbReference type="InterPro" id="IPR036866">
    <property type="entry name" value="RibonucZ/Hydroxyglut_hydro"/>
</dbReference>
<comment type="caution">
    <text evidence="5">The sequence shown here is derived from an EMBL/GenBank/DDBJ whole genome shotgun (WGS) entry which is preliminary data.</text>
</comment>
<dbReference type="InterPro" id="IPR041712">
    <property type="entry name" value="DHPS-like_MBL-fold"/>
</dbReference>
<dbReference type="InterPro" id="IPR001279">
    <property type="entry name" value="Metallo-B-lactamas"/>
</dbReference>
<reference evidence="5 6" key="1">
    <citation type="submission" date="2022-05" db="EMBL/GenBank/DDBJ databases">
        <title>Genome Sequencing of Bee-Associated Microbes.</title>
        <authorList>
            <person name="Dunlap C."/>
        </authorList>
    </citation>
    <scope>NUCLEOTIDE SEQUENCE [LARGE SCALE GENOMIC DNA]</scope>
    <source>
        <strain evidence="5 6">NRRL NRS-750</strain>
    </source>
</reference>
<dbReference type="Gene3D" id="3.60.15.10">
    <property type="entry name" value="Ribonuclease Z/Hydroxyacylglutathione hydrolase-like"/>
    <property type="match status" value="1"/>
</dbReference>
<dbReference type="PANTHER" id="PTHR13754">
    <property type="entry name" value="METALLO-BETA-LACTAMASE SUPERFAMILY PROTEIN"/>
    <property type="match status" value="1"/>
</dbReference>
<dbReference type="Pfam" id="PF00753">
    <property type="entry name" value="Lactamase_B"/>
    <property type="match status" value="1"/>
</dbReference>
<name>A0ABT4E816_PAEAL</name>